<dbReference type="EMBL" id="UGTZ01000001">
    <property type="protein sequence ID" value="SUC29628.1"/>
    <property type="molecule type" value="Genomic_DNA"/>
</dbReference>
<reference evidence="1 2" key="1">
    <citation type="submission" date="2018-06" db="EMBL/GenBank/DDBJ databases">
        <authorList>
            <consortium name="Pathogen Informatics"/>
            <person name="Doyle S."/>
        </authorList>
    </citation>
    <scope>NUCLEOTIDE SEQUENCE [LARGE SCALE GENOMIC DNA]</scope>
    <source>
        <strain evidence="1 2">NCTC11801</strain>
    </source>
</reference>
<evidence type="ECO:0000313" key="1">
    <source>
        <dbReference type="EMBL" id="SUC29628.1"/>
    </source>
</evidence>
<organism evidence="1 2">
    <name type="scientific">Providencia rettgeri</name>
    <dbReference type="NCBI Taxonomy" id="587"/>
    <lineage>
        <taxon>Bacteria</taxon>
        <taxon>Pseudomonadati</taxon>
        <taxon>Pseudomonadota</taxon>
        <taxon>Gammaproteobacteria</taxon>
        <taxon>Enterobacterales</taxon>
        <taxon>Morganellaceae</taxon>
        <taxon>Providencia</taxon>
    </lineage>
</organism>
<dbReference type="AlphaFoldDB" id="A0A379FLU5"/>
<accession>A0A379FLU5</accession>
<sequence length="49" mass="5632">MKERGIIFNTEMVRAILDGRKTQTRRIMKPQPKPNKTVVYGGLVIYVSP</sequence>
<dbReference type="Proteomes" id="UP000254208">
    <property type="component" value="Unassembled WGS sequence"/>
</dbReference>
<proteinExistence type="predicted"/>
<name>A0A379FLU5_PRORE</name>
<protein>
    <submittedName>
        <fullName evidence="1">Uncharacterized protein</fullName>
    </submittedName>
</protein>
<gene>
    <name evidence="1" type="ORF">NCTC11801_00531</name>
</gene>
<evidence type="ECO:0000313" key="2">
    <source>
        <dbReference type="Proteomes" id="UP000254208"/>
    </source>
</evidence>